<keyword evidence="1" id="KW-0723">Serine/threonine-protein kinase</keyword>
<keyword evidence="1" id="KW-0808">Transferase</keyword>
<evidence type="ECO:0000313" key="3">
    <source>
        <dbReference type="EMBL" id="GAA2118773.1"/>
    </source>
</evidence>
<feature type="domain" description="Histidine kinase/HSP90-like ATPase" evidence="2">
    <location>
        <begin position="12"/>
        <end position="132"/>
    </location>
</feature>
<name>A0ABP5JR18_9ACTN</name>
<sequence length="175" mass="18423">MKASEFAACTLEDDPRSISIARDVARATLRGWLLEELVDDVASVASELVANALRHGLCEPSWSQAPHPVVLSLLRRGEEVVCAVFDPGNGVPRVCVADPMAESGRGMQIVECLSDSWGWSEPGPYGKAVWARFSAGGGPAVPADGHGGVEQPLTRLLVLVEVLTGSSPPQLQAVA</sequence>
<keyword evidence="1" id="KW-0418">Kinase</keyword>
<keyword evidence="4" id="KW-1185">Reference proteome</keyword>
<dbReference type="PANTHER" id="PTHR35526:SF3">
    <property type="entry name" value="ANTI-SIGMA-F FACTOR RSBW"/>
    <property type="match status" value="1"/>
</dbReference>
<evidence type="ECO:0000259" key="2">
    <source>
        <dbReference type="Pfam" id="PF13581"/>
    </source>
</evidence>
<dbReference type="InterPro" id="IPR003594">
    <property type="entry name" value="HATPase_dom"/>
</dbReference>
<evidence type="ECO:0000313" key="4">
    <source>
        <dbReference type="Proteomes" id="UP001500443"/>
    </source>
</evidence>
<evidence type="ECO:0000256" key="1">
    <source>
        <dbReference type="ARBA" id="ARBA00022527"/>
    </source>
</evidence>
<dbReference type="EMBL" id="BAAAPF010000043">
    <property type="protein sequence ID" value="GAA2118773.1"/>
    <property type="molecule type" value="Genomic_DNA"/>
</dbReference>
<comment type="caution">
    <text evidence="3">The sequence shown here is derived from an EMBL/GenBank/DDBJ whole genome shotgun (WGS) entry which is preliminary data.</text>
</comment>
<proteinExistence type="predicted"/>
<dbReference type="Pfam" id="PF13581">
    <property type="entry name" value="HATPase_c_2"/>
    <property type="match status" value="1"/>
</dbReference>
<dbReference type="CDD" id="cd16936">
    <property type="entry name" value="HATPase_RsbW-like"/>
    <property type="match status" value="1"/>
</dbReference>
<accession>A0ABP5JR18</accession>
<dbReference type="SUPFAM" id="SSF55874">
    <property type="entry name" value="ATPase domain of HSP90 chaperone/DNA topoisomerase II/histidine kinase"/>
    <property type="match status" value="1"/>
</dbReference>
<dbReference type="InterPro" id="IPR036890">
    <property type="entry name" value="HATPase_C_sf"/>
</dbReference>
<dbReference type="Gene3D" id="3.30.565.10">
    <property type="entry name" value="Histidine kinase-like ATPase, C-terminal domain"/>
    <property type="match status" value="1"/>
</dbReference>
<gene>
    <name evidence="3" type="ORF">GCM10009802_20570</name>
</gene>
<protein>
    <recommendedName>
        <fullName evidence="2">Histidine kinase/HSP90-like ATPase domain-containing protein</fullName>
    </recommendedName>
</protein>
<dbReference type="InterPro" id="IPR050267">
    <property type="entry name" value="Anti-sigma-factor_SerPK"/>
</dbReference>
<organism evidence="3 4">
    <name type="scientific">Streptomyces synnematoformans</name>
    <dbReference type="NCBI Taxonomy" id="415721"/>
    <lineage>
        <taxon>Bacteria</taxon>
        <taxon>Bacillati</taxon>
        <taxon>Actinomycetota</taxon>
        <taxon>Actinomycetes</taxon>
        <taxon>Kitasatosporales</taxon>
        <taxon>Streptomycetaceae</taxon>
        <taxon>Streptomyces</taxon>
    </lineage>
</organism>
<dbReference type="PANTHER" id="PTHR35526">
    <property type="entry name" value="ANTI-SIGMA-F FACTOR RSBW-RELATED"/>
    <property type="match status" value="1"/>
</dbReference>
<reference evidence="4" key="1">
    <citation type="journal article" date="2019" name="Int. J. Syst. Evol. Microbiol.">
        <title>The Global Catalogue of Microorganisms (GCM) 10K type strain sequencing project: providing services to taxonomists for standard genome sequencing and annotation.</title>
        <authorList>
            <consortium name="The Broad Institute Genomics Platform"/>
            <consortium name="The Broad Institute Genome Sequencing Center for Infectious Disease"/>
            <person name="Wu L."/>
            <person name="Ma J."/>
        </authorList>
    </citation>
    <scope>NUCLEOTIDE SEQUENCE [LARGE SCALE GENOMIC DNA]</scope>
    <source>
        <strain evidence="4">JCM 15481</strain>
    </source>
</reference>
<dbReference type="Proteomes" id="UP001500443">
    <property type="component" value="Unassembled WGS sequence"/>
</dbReference>